<evidence type="ECO:0000256" key="1">
    <source>
        <dbReference type="SAM" id="MobiDB-lite"/>
    </source>
</evidence>
<dbReference type="Pfam" id="PF00112">
    <property type="entry name" value="Peptidase_C1"/>
    <property type="match status" value="1"/>
</dbReference>
<dbReference type="SUPFAM" id="SSF54001">
    <property type="entry name" value="Cysteine proteinases"/>
    <property type="match status" value="1"/>
</dbReference>
<dbReference type="InterPro" id="IPR000668">
    <property type="entry name" value="Peptidase_C1A_C"/>
</dbReference>
<proteinExistence type="predicted"/>
<feature type="region of interest" description="Disordered" evidence="1">
    <location>
        <begin position="1"/>
        <end position="26"/>
    </location>
</feature>
<sequence length="79" mass="8808">MALATFRRHHLTLQTRRRHSSRLSRNNQSVALATSSMNFQLYSSGVVKGECGTEMDHGDTVVGYGTTSDGTKYWLVENS</sequence>
<organism evidence="3 4">
    <name type="scientific">Amborella trichopoda</name>
    <dbReference type="NCBI Taxonomy" id="13333"/>
    <lineage>
        <taxon>Eukaryota</taxon>
        <taxon>Viridiplantae</taxon>
        <taxon>Streptophyta</taxon>
        <taxon>Embryophyta</taxon>
        <taxon>Tracheophyta</taxon>
        <taxon>Spermatophyta</taxon>
        <taxon>Magnoliopsida</taxon>
        <taxon>Amborellales</taxon>
        <taxon>Amborellaceae</taxon>
        <taxon>Amborella</taxon>
    </lineage>
</organism>
<dbReference type="Gramene" id="ERN13995">
    <property type="protein sequence ID" value="ERN13995"/>
    <property type="gene ID" value="AMTR_s00021p00179030"/>
</dbReference>
<feature type="compositionally biased region" description="Basic residues" evidence="1">
    <location>
        <begin position="1"/>
        <end position="22"/>
    </location>
</feature>
<evidence type="ECO:0000313" key="4">
    <source>
        <dbReference type="Proteomes" id="UP000017836"/>
    </source>
</evidence>
<protein>
    <recommendedName>
        <fullName evidence="2">Peptidase C1A papain C-terminal domain-containing protein</fullName>
    </recommendedName>
</protein>
<dbReference type="GO" id="GO:0008234">
    <property type="term" value="F:cysteine-type peptidase activity"/>
    <property type="evidence" value="ECO:0007669"/>
    <property type="project" value="InterPro"/>
</dbReference>
<keyword evidence="4" id="KW-1185">Reference proteome</keyword>
<dbReference type="eggNOG" id="KOG1543">
    <property type="taxonomic scope" value="Eukaryota"/>
</dbReference>
<dbReference type="EMBL" id="KI392560">
    <property type="protein sequence ID" value="ERN13995.1"/>
    <property type="molecule type" value="Genomic_DNA"/>
</dbReference>
<dbReference type="Gene3D" id="3.90.70.10">
    <property type="entry name" value="Cysteine proteinases"/>
    <property type="match status" value="1"/>
</dbReference>
<dbReference type="HOGENOM" id="CLU_2609249_0_0_1"/>
<accession>W1Q107</accession>
<name>W1Q107_AMBTC</name>
<dbReference type="AlphaFoldDB" id="W1Q107"/>
<feature type="domain" description="Peptidase C1A papain C-terminal" evidence="2">
    <location>
        <begin position="25"/>
        <end position="79"/>
    </location>
</feature>
<reference evidence="4" key="1">
    <citation type="journal article" date="2013" name="Science">
        <title>The Amborella genome and the evolution of flowering plants.</title>
        <authorList>
            <consortium name="Amborella Genome Project"/>
        </authorList>
    </citation>
    <scope>NUCLEOTIDE SEQUENCE [LARGE SCALE GENOMIC DNA]</scope>
</reference>
<dbReference type="Proteomes" id="UP000017836">
    <property type="component" value="Unassembled WGS sequence"/>
</dbReference>
<dbReference type="GO" id="GO:0006508">
    <property type="term" value="P:proteolysis"/>
    <property type="evidence" value="ECO:0007669"/>
    <property type="project" value="InterPro"/>
</dbReference>
<dbReference type="InterPro" id="IPR038765">
    <property type="entry name" value="Papain-like_cys_pep_sf"/>
</dbReference>
<evidence type="ECO:0000313" key="3">
    <source>
        <dbReference type="EMBL" id="ERN13995.1"/>
    </source>
</evidence>
<evidence type="ECO:0000259" key="2">
    <source>
        <dbReference type="Pfam" id="PF00112"/>
    </source>
</evidence>
<dbReference type="OMA" id="TEMDHGD"/>
<gene>
    <name evidence="3" type="ORF">AMTR_s00021p00179030</name>
</gene>